<reference evidence="2 3" key="1">
    <citation type="journal article" date="2011" name="Genome Res.">
        <title>Chromosome and gene copy number variation allow major structural change between species and strains of Leishmania.</title>
        <authorList>
            <person name="Rogers M.B."/>
            <person name="Hilley J.D."/>
            <person name="Dickens N.J."/>
            <person name="Wilkes J."/>
            <person name="Bates P.A."/>
            <person name="Depledge D.P."/>
            <person name="Harris D."/>
            <person name="Her Y."/>
            <person name="Herzyk P."/>
            <person name="Imamura H."/>
            <person name="Otto T.D."/>
            <person name="Sanders M."/>
            <person name="Seeger K."/>
            <person name="Dujardin J.C."/>
            <person name="Berriman M."/>
            <person name="Smith D.F."/>
            <person name="Hertz-Fowler C."/>
            <person name="Mottram J.C."/>
        </authorList>
    </citation>
    <scope>NUCLEOTIDE SEQUENCE [LARGE SCALE GENOMIC DNA]</scope>
    <source>
        <strain evidence="2 3">MHOM/GT/2001/U1103</strain>
    </source>
</reference>
<sequence>MACVTGGCCSAVYYVCLAAICIYLVICILTVPQYRFVALMIFVLVTLCATSAWRLLPSEWLVVREMAEAMARQRCPPPAVAVAVPFTTPVTAGAAVTHPLSAFHEPYRGSI</sequence>
<feature type="transmembrane region" description="Helical" evidence="1">
    <location>
        <begin position="12"/>
        <end position="31"/>
    </location>
</feature>
<evidence type="ECO:0000313" key="2">
    <source>
        <dbReference type="EMBL" id="CBZ28570.1"/>
    </source>
</evidence>
<keyword evidence="1" id="KW-1133">Transmembrane helix</keyword>
<dbReference type="PhylomeDB" id="E9B019"/>
<proteinExistence type="predicted"/>
<accession>E9B019</accession>
<feature type="transmembrane region" description="Helical" evidence="1">
    <location>
        <begin position="37"/>
        <end position="56"/>
    </location>
</feature>
<dbReference type="AlphaFoldDB" id="E9B019"/>
<dbReference type="KEGG" id="lmi:LMXM_28_1995"/>
<dbReference type="GeneID" id="13450243"/>
<keyword evidence="1" id="KW-0812">Transmembrane</keyword>
<dbReference type="OMA" id="YRYVALM"/>
<gene>
    <name evidence="2" type="ORF">LMXM_28_1995</name>
</gene>
<name>E9B019_LEIMU</name>
<evidence type="ECO:0000313" key="3">
    <source>
        <dbReference type="Proteomes" id="UP000007259"/>
    </source>
</evidence>
<keyword evidence="3" id="KW-1185">Reference proteome</keyword>
<organism evidence="2 3">
    <name type="scientific">Leishmania mexicana (strain MHOM/GT/2001/U1103)</name>
    <dbReference type="NCBI Taxonomy" id="929439"/>
    <lineage>
        <taxon>Eukaryota</taxon>
        <taxon>Discoba</taxon>
        <taxon>Euglenozoa</taxon>
        <taxon>Kinetoplastea</taxon>
        <taxon>Metakinetoplastina</taxon>
        <taxon>Trypanosomatida</taxon>
        <taxon>Trypanosomatidae</taxon>
        <taxon>Leishmaniinae</taxon>
        <taxon>Leishmania</taxon>
    </lineage>
</organism>
<dbReference type="Proteomes" id="UP000007259">
    <property type="component" value="Chromosome 28"/>
</dbReference>
<evidence type="ECO:0000256" key="1">
    <source>
        <dbReference type="SAM" id="Phobius"/>
    </source>
</evidence>
<dbReference type="VEuPathDB" id="TriTrypDB:LmxM.28.1995"/>
<dbReference type="EMBL" id="FR799581">
    <property type="protein sequence ID" value="CBZ28570.1"/>
    <property type="molecule type" value="Genomic_DNA"/>
</dbReference>
<dbReference type="RefSeq" id="XP_003877041.1">
    <property type="nucleotide sequence ID" value="XM_003876992.1"/>
</dbReference>
<dbReference type="OrthoDB" id="259573at2759"/>
<protein>
    <submittedName>
        <fullName evidence="2">Uncharacterized protein</fullName>
    </submittedName>
</protein>
<keyword evidence="1" id="KW-0472">Membrane</keyword>